<evidence type="ECO:0000256" key="13">
    <source>
        <dbReference type="SAM" id="MobiDB-lite"/>
    </source>
</evidence>
<accession>S9WEL0</accession>
<keyword evidence="8" id="KW-0443">Lipid metabolism</keyword>
<dbReference type="AlphaFoldDB" id="S9WEL0"/>
<reference evidence="16 17" key="1">
    <citation type="journal article" date="2013" name="PLoS ONE">
        <title>Predicting the Proteins of Angomonas deanei, Strigomonas culicis and Their Respective Endosymbionts Reveals New Aspects of the Trypanosomatidae Family.</title>
        <authorList>
            <person name="Motta M.C."/>
            <person name="Martins A.C."/>
            <person name="de Souza S.S."/>
            <person name="Catta-Preta C.M."/>
            <person name="Silva R."/>
            <person name="Klein C.C."/>
            <person name="de Almeida L.G."/>
            <person name="de Lima Cunha O."/>
            <person name="Ciapina L.P."/>
            <person name="Brocchi M."/>
            <person name="Colabardini A.C."/>
            <person name="de Araujo Lima B."/>
            <person name="Machado C.R."/>
            <person name="de Almeida Soares C.M."/>
            <person name="Probst C.M."/>
            <person name="de Menezes C.B."/>
            <person name="Thompson C.E."/>
            <person name="Bartholomeu D.C."/>
            <person name="Gradia D.F."/>
            <person name="Pavoni D.P."/>
            <person name="Grisard E.C."/>
            <person name="Fantinatti-Garboggini F."/>
            <person name="Marchini F.K."/>
            <person name="Rodrigues-Luiz G.F."/>
            <person name="Wagner G."/>
            <person name="Goldman G.H."/>
            <person name="Fietto J.L."/>
            <person name="Elias M.C."/>
            <person name="Goldman M.H."/>
            <person name="Sagot M.F."/>
            <person name="Pereira M."/>
            <person name="Stoco P.H."/>
            <person name="de Mendonca-Neto R.P."/>
            <person name="Teixeira S.M."/>
            <person name="Maciel T.E."/>
            <person name="de Oliveira Mendes T.A."/>
            <person name="Urmenyi T.P."/>
            <person name="de Souza W."/>
            <person name="Schenkman S."/>
            <person name="de Vasconcelos A.T."/>
        </authorList>
    </citation>
    <scope>NUCLEOTIDE SEQUENCE [LARGE SCALE GENOMIC DNA]</scope>
</reference>
<evidence type="ECO:0000256" key="14">
    <source>
        <dbReference type="SAM" id="Phobius"/>
    </source>
</evidence>
<feature type="transmembrane region" description="Helical" evidence="14">
    <location>
        <begin position="212"/>
        <end position="232"/>
    </location>
</feature>
<name>S9WEL0_9TRYP</name>
<evidence type="ECO:0000256" key="12">
    <source>
        <dbReference type="ARBA" id="ARBA00025707"/>
    </source>
</evidence>
<proteinExistence type="predicted"/>
<evidence type="ECO:0000256" key="4">
    <source>
        <dbReference type="ARBA" id="ARBA00022679"/>
    </source>
</evidence>
<keyword evidence="4" id="KW-0808">Transferase</keyword>
<comment type="subcellular location">
    <subcellularLocation>
        <location evidence="1">Endoplasmic reticulum membrane</location>
        <topology evidence="1">Multi-pass membrane protein</topology>
    </subcellularLocation>
</comment>
<evidence type="ECO:0000313" key="16">
    <source>
        <dbReference type="EMBL" id="EPY34125.1"/>
    </source>
</evidence>
<evidence type="ECO:0000256" key="5">
    <source>
        <dbReference type="ARBA" id="ARBA00022692"/>
    </source>
</evidence>
<keyword evidence="3" id="KW-0444">Lipid biosynthesis</keyword>
<feature type="transmembrane region" description="Helical" evidence="14">
    <location>
        <begin position="126"/>
        <end position="146"/>
    </location>
</feature>
<feature type="transmembrane region" description="Helical" evidence="14">
    <location>
        <begin position="444"/>
        <end position="468"/>
    </location>
</feature>
<keyword evidence="10" id="KW-0594">Phospholipid biosynthesis</keyword>
<dbReference type="EMBL" id="ATMH01001846">
    <property type="protein sequence ID" value="EPY34125.1"/>
    <property type="molecule type" value="Genomic_DNA"/>
</dbReference>
<dbReference type="GO" id="GO:0106245">
    <property type="term" value="F:L-serine-phosphatidylethanolamine phosphatidyltransferase activity"/>
    <property type="evidence" value="ECO:0007669"/>
    <property type="project" value="InterPro"/>
</dbReference>
<evidence type="ECO:0000256" key="10">
    <source>
        <dbReference type="ARBA" id="ARBA00023209"/>
    </source>
</evidence>
<dbReference type="InterPro" id="IPR004277">
    <property type="entry name" value="PSS"/>
</dbReference>
<gene>
    <name evidence="16" type="ORF">STCU_01846</name>
    <name evidence="15" type="ORF">STCU_06200</name>
</gene>
<evidence type="ECO:0000256" key="2">
    <source>
        <dbReference type="ARBA" id="ARBA00005189"/>
    </source>
</evidence>
<dbReference type="Proteomes" id="UP000015354">
    <property type="component" value="Unassembled WGS sequence"/>
</dbReference>
<evidence type="ECO:0000256" key="8">
    <source>
        <dbReference type="ARBA" id="ARBA00023098"/>
    </source>
</evidence>
<feature type="region of interest" description="Disordered" evidence="13">
    <location>
        <begin position="1"/>
        <end position="45"/>
    </location>
</feature>
<dbReference type="OrthoDB" id="10265393at2759"/>
<dbReference type="GO" id="GO:0005789">
    <property type="term" value="C:endoplasmic reticulum membrane"/>
    <property type="evidence" value="ECO:0007669"/>
    <property type="project" value="UniProtKB-SubCell"/>
</dbReference>
<sequence length="494" mass="56473">MKASSPKPPKAKKGAASEAAEKRPLSSGEPRQPTARKGRSADAKLVSPSPWARELDFDDLIYTPHTVFALLTMVMAILLGLRYYYYPTMDVVANVKVGLAAAAFTFIGFGALHLPDSLLVRPHPAVWRAVLAVGIMYIVLLTFLLFQDLGTIRQMLGYCDPALLEPMPEREYAADCRMYTDEDPFVFLKNFDSFIIAHALGYVVKALIMRDWRMVTCISLGFEVLEITFQHILPNFRECWWDHLILDVLVCNTGGTLLGLALLRQLKAKQYHWIALREIRGVKGKAQRVLTQFSPRSFEIYHWDAFVSLKRFLQVVGILALMFVQELNCFTMKAILPMSHTHPIVLGRLLLWALMAMPGLREYYEFMSNPAVKRIGTTAWVTTFGLVLESIFIVKMRYEGQYFQEAMPSYIALPWMAALALFLVWMLLYFGLLSKRQREARRGVLYLLTNLFFFGAAFCILALFLMGLPDLQVGRSEFERIVAPYEQRILFWRS</sequence>
<protein>
    <submittedName>
        <fullName evidence="16">Phosphatidylserine synthase 2</fullName>
    </submittedName>
</protein>
<keyword evidence="7 14" id="KW-1133">Transmembrane helix</keyword>
<evidence type="ECO:0000256" key="7">
    <source>
        <dbReference type="ARBA" id="ARBA00022989"/>
    </source>
</evidence>
<feature type="transmembrane region" description="Helical" evidence="14">
    <location>
        <begin position="244"/>
        <end position="263"/>
    </location>
</feature>
<evidence type="ECO:0000256" key="6">
    <source>
        <dbReference type="ARBA" id="ARBA00022824"/>
    </source>
</evidence>
<keyword evidence="17" id="KW-1185">Reference proteome</keyword>
<dbReference type="PANTHER" id="PTHR15362:SF7">
    <property type="entry name" value="PHOSPHATIDYLSERINE SYNTHASE 2"/>
    <property type="match status" value="1"/>
</dbReference>
<evidence type="ECO:0000256" key="1">
    <source>
        <dbReference type="ARBA" id="ARBA00004477"/>
    </source>
</evidence>
<dbReference type="EMBL" id="ATMH01006200">
    <property type="protein sequence ID" value="EPY26341.1"/>
    <property type="molecule type" value="Genomic_DNA"/>
</dbReference>
<keyword evidence="5 14" id="KW-0812">Transmembrane</keyword>
<reference evidence="16" key="2">
    <citation type="submission" date="2013-03" db="EMBL/GenBank/DDBJ databases">
        <authorList>
            <person name="Motta M.C.M."/>
            <person name="Martins A.C.A."/>
            <person name="Preta C.M.C.C."/>
            <person name="Silva R."/>
            <person name="de Souza S.S."/>
            <person name="Klein C.C."/>
            <person name="de Almeida L.G.P."/>
            <person name="Cunha O.L."/>
            <person name="Colabardini A.C."/>
            <person name="Lima B.A."/>
            <person name="Machado C.R."/>
            <person name="Soares C.M.A."/>
            <person name="de Menezes C.B.A."/>
            <person name="Bartolomeu D.C."/>
            <person name="Grisard E.C."/>
            <person name="Fantinatti-Garboggini F."/>
            <person name="Rodrigues-Luiz G.F."/>
            <person name="Wagner G."/>
            <person name="Goldman G.H."/>
            <person name="Fietto J.L.R."/>
            <person name="Ciapina L.P."/>
            <person name="Brocchi M."/>
            <person name="Elias M.C."/>
            <person name="Goldman M.H.S."/>
            <person name="Sagot M.-F."/>
            <person name="Pereira M."/>
            <person name="Stoco P.H."/>
            <person name="Teixeira S.M.R."/>
            <person name="de Mendonca-Neto R.P."/>
            <person name="Maciel T.E.F."/>
            <person name="Mendes T.A.O."/>
            <person name="Urmenyi T.P."/>
            <person name="Teixeira M.M.G."/>
            <person name="de Camargo E.F.P."/>
            <person name="de Sousa W."/>
            <person name="Schenkman S."/>
            <person name="de Vasconcelos A.T.R."/>
        </authorList>
    </citation>
    <scope>NUCLEOTIDE SEQUENCE</scope>
</reference>
<evidence type="ECO:0000256" key="11">
    <source>
        <dbReference type="ARBA" id="ARBA00023264"/>
    </source>
</evidence>
<evidence type="ECO:0000313" key="17">
    <source>
        <dbReference type="Proteomes" id="UP000015354"/>
    </source>
</evidence>
<keyword evidence="11" id="KW-1208">Phospholipid metabolism</keyword>
<dbReference type="Pfam" id="PF03034">
    <property type="entry name" value="PSS"/>
    <property type="match status" value="1"/>
</dbReference>
<comment type="caution">
    <text evidence="16">The sequence shown here is derived from an EMBL/GenBank/DDBJ whole genome shotgun (WGS) entry which is preliminary data.</text>
</comment>
<comment type="pathway">
    <text evidence="2">Lipid metabolism.</text>
</comment>
<evidence type="ECO:0000256" key="3">
    <source>
        <dbReference type="ARBA" id="ARBA00022516"/>
    </source>
</evidence>
<organism evidence="16 17">
    <name type="scientific">Strigomonas culicis</name>
    <dbReference type="NCBI Taxonomy" id="28005"/>
    <lineage>
        <taxon>Eukaryota</taxon>
        <taxon>Discoba</taxon>
        <taxon>Euglenozoa</taxon>
        <taxon>Kinetoplastea</taxon>
        <taxon>Metakinetoplastina</taxon>
        <taxon>Trypanosomatida</taxon>
        <taxon>Trypanosomatidae</taxon>
        <taxon>Strigomonadinae</taxon>
        <taxon>Strigomonas</taxon>
    </lineage>
</organism>
<dbReference type="GO" id="GO:0006659">
    <property type="term" value="P:phosphatidylserine biosynthetic process"/>
    <property type="evidence" value="ECO:0007669"/>
    <property type="project" value="InterPro"/>
</dbReference>
<dbReference type="PANTHER" id="PTHR15362">
    <property type="entry name" value="PHOSPHATIDYLINOSITOL SYNTHASE"/>
    <property type="match status" value="1"/>
</dbReference>
<feature type="transmembrane region" description="Helical" evidence="14">
    <location>
        <begin position="67"/>
        <end position="85"/>
    </location>
</feature>
<evidence type="ECO:0000313" key="15">
    <source>
        <dbReference type="EMBL" id="EPY26341.1"/>
    </source>
</evidence>
<feature type="transmembrane region" description="Helical" evidence="14">
    <location>
        <begin position="97"/>
        <end position="114"/>
    </location>
</feature>
<feature type="transmembrane region" description="Helical" evidence="14">
    <location>
        <begin position="413"/>
        <end position="432"/>
    </location>
</feature>
<evidence type="ECO:0000256" key="9">
    <source>
        <dbReference type="ARBA" id="ARBA00023136"/>
    </source>
</evidence>
<feature type="transmembrane region" description="Helical" evidence="14">
    <location>
        <begin position="372"/>
        <end position="393"/>
    </location>
</feature>
<keyword evidence="6" id="KW-0256">Endoplasmic reticulum</keyword>
<keyword evidence="9 14" id="KW-0472">Membrane</keyword>
<comment type="pathway">
    <text evidence="12">Phospholipid metabolism.</text>
</comment>